<evidence type="ECO:0000256" key="2">
    <source>
        <dbReference type="SAM" id="MobiDB-lite"/>
    </source>
</evidence>
<accession>A0A8C5MAH6</accession>
<dbReference type="PANTHER" id="PTHR15718:SF7">
    <property type="entry name" value="G PROTEIN-REGULATED INDUCER OF NEURITE OUTGROWTH 1"/>
    <property type="match status" value="1"/>
</dbReference>
<evidence type="ECO:0000256" key="1">
    <source>
        <dbReference type="ARBA" id="ARBA00002358"/>
    </source>
</evidence>
<keyword evidence="5" id="KW-1185">Reference proteome</keyword>
<dbReference type="AlphaFoldDB" id="A0A8C5MAH6"/>
<dbReference type="InterPro" id="IPR032745">
    <property type="entry name" value="GRIN_C"/>
</dbReference>
<feature type="region of interest" description="Disordered" evidence="2">
    <location>
        <begin position="96"/>
        <end position="177"/>
    </location>
</feature>
<comment type="function">
    <text evidence="1">May be involved in neurite outgrowth.</text>
</comment>
<feature type="domain" description="G protein-regulated inducer of neurite outgrowth C-terminal" evidence="3">
    <location>
        <begin position="770"/>
        <end position="877"/>
    </location>
</feature>
<evidence type="ECO:0000259" key="3">
    <source>
        <dbReference type="Pfam" id="PF15235"/>
    </source>
</evidence>
<dbReference type="InterPro" id="IPR026646">
    <property type="entry name" value="GPRIN2-like/GPRIN3"/>
</dbReference>
<feature type="compositionally biased region" description="Polar residues" evidence="2">
    <location>
        <begin position="833"/>
        <end position="845"/>
    </location>
</feature>
<name>A0A8C5MAH6_9ANUR</name>
<reference evidence="4" key="1">
    <citation type="submission" date="2025-08" db="UniProtKB">
        <authorList>
            <consortium name="Ensembl"/>
        </authorList>
    </citation>
    <scope>IDENTIFICATION</scope>
</reference>
<feature type="compositionally biased region" description="Low complexity" evidence="2">
    <location>
        <begin position="119"/>
        <end position="130"/>
    </location>
</feature>
<sequence length="880" mass="95262">MGSPKELQRLQLSEPETVTENISLRSPISSRIWQAEDPTHHLGFTGEDVSMRNFCVSVHGDNELEGGFSFDTEGLLGPSRDDSVDVLSTLPVVEVQEHHSSLQQDDCKTDLKKSEHSESQSYSERSSDGSTFTASQFKEVTHSGLKTSNVAIEREKGDLSTPGHSSKSAIFDSKTSYSDNIPHEPVIAREIQHTAVDSSSDLKSTSSEKAYSNNSSVIEIRLSTTADGSPGCKKTSNDGFSTKAKCELANPSNNLSTQSDRVEYRSIAMSPIVPPGSTTNFTFHSAMESTTISSTNVLTTGKQVSNKDDLSKTTSFELTPPGQDDGINSKVQYRSIAVSPIIPPDGEASFTFQTEPRSLSVQTLQCHGTEKTTGSKSVDSVPKTYSFELTPPNADIGTETRVECKSVAVSPIIPPDGSSFTFQTLNSTSSTTSGLQTHQSGEVLSKTSSFELTPHNQDVWTQADTRAECVSVAVSPIIPPGASSSFTFHTEQKNQVMYREDSGRAEGKGHITEATNPQTQTSTAEKQNQNVGTRSRCVSVAVSPIVPPNNVSSFTFHTEQTFQPAGQTNEKNTRTYSFELTPPDEDAGKNKKVEYRSVAVSPIVPPGGSSFTFQTEQENLPKTYSFELTPPNEDTGGRVGNKVECVSVAISPIVLPQESSTFTFQSYESAPDTGTRPSESIQLKPSNHDVGVQVEISALCTSIAISPIVPLDGACSFVFQSEAISQGAPSTACSHEKPTMKDVEMQVSFSVETKSVATDPMTPIGKSPCTSYPEVRVKESKGDHPEPVREVSWDEKGMTWEVYGASMEVEVLGMAIQKHLEKQIEEHGRQKVMTPQNTRGSSVRGTTGKGETKKQPNASRSFFHCVRRPRCCSRAAPAVE</sequence>
<dbReference type="Ensembl" id="ENSLLET00000012218.1">
    <property type="protein sequence ID" value="ENSLLEP00000011745.1"/>
    <property type="gene ID" value="ENSLLEG00000007493.1"/>
</dbReference>
<feature type="compositionally biased region" description="Basic and acidic residues" evidence="2">
    <location>
        <begin position="775"/>
        <end position="789"/>
    </location>
</feature>
<dbReference type="OrthoDB" id="9937185at2759"/>
<evidence type="ECO:0000313" key="4">
    <source>
        <dbReference type="Ensembl" id="ENSLLEP00000011745.1"/>
    </source>
</evidence>
<feature type="compositionally biased region" description="Basic and acidic residues" evidence="2">
    <location>
        <begin position="96"/>
        <end position="118"/>
    </location>
</feature>
<feature type="region of interest" description="Disordered" evidence="2">
    <location>
        <begin position="504"/>
        <end position="532"/>
    </location>
</feature>
<feature type="region of interest" description="Disordered" evidence="2">
    <location>
        <begin position="827"/>
        <end position="860"/>
    </location>
</feature>
<dbReference type="Proteomes" id="UP000694569">
    <property type="component" value="Unplaced"/>
</dbReference>
<evidence type="ECO:0000313" key="5">
    <source>
        <dbReference type="Proteomes" id="UP000694569"/>
    </source>
</evidence>
<feature type="region of interest" description="Disordered" evidence="2">
    <location>
        <begin position="758"/>
        <end position="789"/>
    </location>
</feature>
<feature type="compositionally biased region" description="Polar residues" evidence="2">
    <location>
        <begin position="131"/>
        <end position="150"/>
    </location>
</feature>
<protein>
    <recommendedName>
        <fullName evidence="3">G protein-regulated inducer of neurite outgrowth C-terminal domain-containing protein</fullName>
    </recommendedName>
</protein>
<reference evidence="4" key="2">
    <citation type="submission" date="2025-09" db="UniProtKB">
        <authorList>
            <consortium name="Ensembl"/>
        </authorList>
    </citation>
    <scope>IDENTIFICATION</scope>
</reference>
<dbReference type="GO" id="GO:0031175">
    <property type="term" value="P:neuron projection development"/>
    <property type="evidence" value="ECO:0007669"/>
    <property type="project" value="TreeGrafter"/>
</dbReference>
<organism evidence="4 5">
    <name type="scientific">Leptobrachium leishanense</name>
    <name type="common">Leishan spiny toad</name>
    <dbReference type="NCBI Taxonomy" id="445787"/>
    <lineage>
        <taxon>Eukaryota</taxon>
        <taxon>Metazoa</taxon>
        <taxon>Chordata</taxon>
        <taxon>Craniata</taxon>
        <taxon>Vertebrata</taxon>
        <taxon>Euteleostomi</taxon>
        <taxon>Amphibia</taxon>
        <taxon>Batrachia</taxon>
        <taxon>Anura</taxon>
        <taxon>Pelobatoidea</taxon>
        <taxon>Megophryidae</taxon>
        <taxon>Leptobrachium</taxon>
    </lineage>
</organism>
<feature type="compositionally biased region" description="Polar residues" evidence="2">
    <location>
        <begin position="513"/>
        <end position="532"/>
    </location>
</feature>
<feature type="compositionally biased region" description="Polar residues" evidence="2">
    <location>
        <begin position="162"/>
        <end position="177"/>
    </location>
</feature>
<dbReference type="PANTHER" id="PTHR15718">
    <property type="entry name" value="G PROTEIN-REGULATED INDUCER OF NEURITE OUTGROWTH C-TERMINAL DOMAIN-CONTAINING PROTEIN"/>
    <property type="match status" value="1"/>
</dbReference>
<dbReference type="Pfam" id="PF15235">
    <property type="entry name" value="GRIN_C"/>
    <property type="match status" value="1"/>
</dbReference>
<proteinExistence type="predicted"/>
<dbReference type="GeneTree" id="ENSGT00940000162796"/>
<dbReference type="GO" id="GO:0005886">
    <property type="term" value="C:plasma membrane"/>
    <property type="evidence" value="ECO:0007669"/>
    <property type="project" value="TreeGrafter"/>
</dbReference>